<dbReference type="AlphaFoldDB" id="A0A9D7SCE4"/>
<evidence type="ECO:0000313" key="3">
    <source>
        <dbReference type="Proteomes" id="UP000808349"/>
    </source>
</evidence>
<comment type="caution">
    <text evidence="2">The sequence shown here is derived from an EMBL/GenBank/DDBJ whole genome shotgun (WGS) entry which is preliminary data.</text>
</comment>
<keyword evidence="1" id="KW-0472">Membrane</keyword>
<proteinExistence type="predicted"/>
<gene>
    <name evidence="2" type="ORF">IPO85_18095</name>
</gene>
<dbReference type="Proteomes" id="UP000808349">
    <property type="component" value="Unassembled WGS sequence"/>
</dbReference>
<evidence type="ECO:0000313" key="2">
    <source>
        <dbReference type="EMBL" id="MBK9719384.1"/>
    </source>
</evidence>
<dbReference type="InterPro" id="IPR011990">
    <property type="entry name" value="TPR-like_helical_dom_sf"/>
</dbReference>
<keyword evidence="1" id="KW-1133">Transmembrane helix</keyword>
<accession>A0A9D7SCE4</accession>
<organism evidence="2 3">
    <name type="scientific">Candidatus Defluviibacterium haderslevense</name>
    <dbReference type="NCBI Taxonomy" id="2981993"/>
    <lineage>
        <taxon>Bacteria</taxon>
        <taxon>Pseudomonadati</taxon>
        <taxon>Bacteroidota</taxon>
        <taxon>Saprospiria</taxon>
        <taxon>Saprospirales</taxon>
        <taxon>Saprospiraceae</taxon>
        <taxon>Candidatus Defluviibacterium</taxon>
    </lineage>
</organism>
<name>A0A9D7SCE4_9BACT</name>
<evidence type="ECO:0008006" key="4">
    <source>
        <dbReference type="Google" id="ProtNLM"/>
    </source>
</evidence>
<feature type="transmembrane region" description="Helical" evidence="1">
    <location>
        <begin position="91"/>
        <end position="111"/>
    </location>
</feature>
<dbReference type="SUPFAM" id="SSF48452">
    <property type="entry name" value="TPR-like"/>
    <property type="match status" value="1"/>
</dbReference>
<protein>
    <recommendedName>
        <fullName evidence="4">Tetratricopeptide repeat protein</fullName>
    </recommendedName>
</protein>
<reference evidence="2 3" key="1">
    <citation type="submission" date="2020-10" db="EMBL/GenBank/DDBJ databases">
        <title>Connecting structure to function with the recovery of over 1000 high-quality activated sludge metagenome-assembled genomes encoding full-length rRNA genes using long-read sequencing.</title>
        <authorList>
            <person name="Singleton C.M."/>
            <person name="Petriglieri F."/>
            <person name="Kristensen J.M."/>
            <person name="Kirkegaard R.H."/>
            <person name="Michaelsen T.Y."/>
            <person name="Andersen M.H."/>
            <person name="Karst S.M."/>
            <person name="Dueholm M.S."/>
            <person name="Nielsen P.H."/>
            <person name="Albertsen M."/>
        </authorList>
    </citation>
    <scope>NUCLEOTIDE SEQUENCE [LARGE SCALE GENOMIC DNA]</scope>
    <source>
        <strain evidence="2">Ribe_18-Q3-R11-54_BAT3C.373</strain>
    </source>
</reference>
<evidence type="ECO:0000256" key="1">
    <source>
        <dbReference type="SAM" id="Phobius"/>
    </source>
</evidence>
<keyword evidence="1" id="KW-0812">Transmembrane</keyword>
<sequence>METTSLNKKFQSYLDQEMSGEELEAFKIELRSNVDIKRAYVAYLFQALKGPESSDVTSKEWITSVYRSGSPVKLEQPGKIYLLNRFVSANWSRMAVAASLLLIVVFSYTIYISNLGSKDFNDFMSPPISMERASASPIQDYEKSSFFYSREVPQLDSLEALEMGCNGFCITKYYLAHAYLKTRQFEKANQYFDECLLNLSFLNQIPQLQGAEFDIRLNALIVKAQLHTNISSIITELNSLVSHLEHNDPNYIKAMKFKKSLK</sequence>
<dbReference type="EMBL" id="JADKFW010000019">
    <property type="protein sequence ID" value="MBK9719384.1"/>
    <property type="molecule type" value="Genomic_DNA"/>
</dbReference>